<sequence>MAPRTMTDAQKVAKFFPEFEQHSAQLADAQVVQTVLLALEEVKRSAAERQVTFDPQVEELKEVTRKCEAARDAAVAAEATAAADLELKAGLRKAAQDEADSATMEQSNVNVDGRVAAEICEELRAEQAAGRAVAEMLGKDAAAQEAEADVEAVTTYLTGIRAEATLVAAVAGVLALKAAERGPFDLVTLESLSEVLAAKALQVEEQLALSTPAEREAKSEMLGLWALTEVLNEKLQAHGEASTQAQAAVVAAKAAVKAAKKELQLQNRAEGNLLAEQYLEGEKVEEVAVAILALQRLAVVAEAEAAVVAEAEAVALAEAEAAAASLQAAAEAQAEAAVAASIQAAAEAEAEAAAAASLQAAAEGEAEAVAAPAPEAAVEAEAAPAAPAAPAPEAEAAAPAPEAHAEDVESLTSPQKRRKVEEEVSDAVNFPVSLMGGC</sequence>
<gene>
    <name evidence="4" type="ORF">PGLA1383_LOCUS51856</name>
</gene>
<accession>A0A813HFJ8</accession>
<evidence type="ECO:0000313" key="4">
    <source>
        <dbReference type="EMBL" id="CAE8636381.1"/>
    </source>
</evidence>
<evidence type="ECO:0000259" key="3">
    <source>
        <dbReference type="PROSITE" id="PS50975"/>
    </source>
</evidence>
<feature type="domain" description="ATP-grasp" evidence="3">
    <location>
        <begin position="193"/>
        <end position="409"/>
    </location>
</feature>
<dbReference type="InterPro" id="IPR011761">
    <property type="entry name" value="ATP-grasp"/>
</dbReference>
<dbReference type="GO" id="GO:0005524">
    <property type="term" value="F:ATP binding"/>
    <property type="evidence" value="ECO:0007669"/>
    <property type="project" value="UniProtKB-UniRule"/>
</dbReference>
<evidence type="ECO:0000256" key="1">
    <source>
        <dbReference type="PROSITE-ProRule" id="PRU00409"/>
    </source>
</evidence>
<evidence type="ECO:0000256" key="2">
    <source>
        <dbReference type="SAM" id="MobiDB-lite"/>
    </source>
</evidence>
<reference evidence="4" key="1">
    <citation type="submission" date="2021-02" db="EMBL/GenBank/DDBJ databases">
        <authorList>
            <person name="Dougan E. K."/>
            <person name="Rhodes N."/>
            <person name="Thang M."/>
            <person name="Chan C."/>
        </authorList>
    </citation>
    <scope>NUCLEOTIDE SEQUENCE</scope>
</reference>
<dbReference type="EMBL" id="CAJNNV010031483">
    <property type="protein sequence ID" value="CAE8636381.1"/>
    <property type="molecule type" value="Genomic_DNA"/>
</dbReference>
<dbReference type="Proteomes" id="UP000654075">
    <property type="component" value="Unassembled WGS sequence"/>
</dbReference>
<keyword evidence="5" id="KW-1185">Reference proteome</keyword>
<feature type="region of interest" description="Disordered" evidence="2">
    <location>
        <begin position="370"/>
        <end position="424"/>
    </location>
</feature>
<name>A0A813HFJ8_POLGL</name>
<protein>
    <recommendedName>
        <fullName evidence="3">ATP-grasp domain-containing protein</fullName>
    </recommendedName>
</protein>
<proteinExistence type="predicted"/>
<dbReference type="PROSITE" id="PS50975">
    <property type="entry name" value="ATP_GRASP"/>
    <property type="match status" value="1"/>
</dbReference>
<keyword evidence="1" id="KW-0547">Nucleotide-binding</keyword>
<evidence type="ECO:0000313" key="5">
    <source>
        <dbReference type="Proteomes" id="UP000654075"/>
    </source>
</evidence>
<comment type="caution">
    <text evidence="4">The sequence shown here is derived from an EMBL/GenBank/DDBJ whole genome shotgun (WGS) entry which is preliminary data.</text>
</comment>
<dbReference type="AlphaFoldDB" id="A0A813HFJ8"/>
<feature type="compositionally biased region" description="Low complexity" evidence="2">
    <location>
        <begin position="370"/>
        <end position="402"/>
    </location>
</feature>
<keyword evidence="1" id="KW-0067">ATP-binding</keyword>
<dbReference type="GO" id="GO:0046872">
    <property type="term" value="F:metal ion binding"/>
    <property type="evidence" value="ECO:0007669"/>
    <property type="project" value="InterPro"/>
</dbReference>
<organism evidence="4 5">
    <name type="scientific">Polarella glacialis</name>
    <name type="common">Dinoflagellate</name>
    <dbReference type="NCBI Taxonomy" id="89957"/>
    <lineage>
        <taxon>Eukaryota</taxon>
        <taxon>Sar</taxon>
        <taxon>Alveolata</taxon>
        <taxon>Dinophyceae</taxon>
        <taxon>Suessiales</taxon>
        <taxon>Suessiaceae</taxon>
        <taxon>Polarella</taxon>
    </lineage>
</organism>